<feature type="transmembrane region" description="Helical" evidence="8">
    <location>
        <begin position="174"/>
        <end position="199"/>
    </location>
</feature>
<evidence type="ECO:0000256" key="6">
    <source>
        <dbReference type="ARBA" id="ARBA00022989"/>
    </source>
</evidence>
<feature type="transmembrane region" description="Helical" evidence="8">
    <location>
        <begin position="357"/>
        <end position="378"/>
    </location>
</feature>
<evidence type="ECO:0000259" key="9">
    <source>
        <dbReference type="Pfam" id="PF13231"/>
    </source>
</evidence>
<dbReference type="Proteomes" id="UP000179266">
    <property type="component" value="Unassembled WGS sequence"/>
</dbReference>
<feature type="transmembrane region" description="Helical" evidence="8">
    <location>
        <begin position="6"/>
        <end position="26"/>
    </location>
</feature>
<keyword evidence="3" id="KW-0328">Glycosyltransferase</keyword>
<feature type="transmembrane region" description="Helical" evidence="8">
    <location>
        <begin position="305"/>
        <end position="323"/>
    </location>
</feature>
<evidence type="ECO:0000256" key="5">
    <source>
        <dbReference type="ARBA" id="ARBA00022692"/>
    </source>
</evidence>
<comment type="caution">
    <text evidence="10">The sequence shown here is derived from an EMBL/GenBank/DDBJ whole genome shotgun (WGS) entry which is preliminary data.</text>
</comment>
<dbReference type="EMBL" id="MGDD01000254">
    <property type="protein sequence ID" value="OGL43772.1"/>
    <property type="molecule type" value="Genomic_DNA"/>
</dbReference>
<keyword evidence="2" id="KW-1003">Cell membrane</keyword>
<keyword evidence="5 8" id="KW-0812">Transmembrane</keyword>
<organism evidence="10 11">
    <name type="scientific">Candidatus Schekmanbacteria bacterium RBG_13_48_7</name>
    <dbReference type="NCBI Taxonomy" id="1817878"/>
    <lineage>
        <taxon>Bacteria</taxon>
        <taxon>Candidatus Schekmaniibacteriota</taxon>
    </lineage>
</organism>
<feature type="transmembrane region" description="Helical" evidence="8">
    <location>
        <begin position="211"/>
        <end position="231"/>
    </location>
</feature>
<dbReference type="Pfam" id="PF13231">
    <property type="entry name" value="PMT_2"/>
    <property type="match status" value="1"/>
</dbReference>
<evidence type="ECO:0000256" key="4">
    <source>
        <dbReference type="ARBA" id="ARBA00022679"/>
    </source>
</evidence>
<name>A0A1F7RQE3_9BACT</name>
<dbReference type="PANTHER" id="PTHR33908:SF11">
    <property type="entry name" value="MEMBRANE PROTEIN"/>
    <property type="match status" value="1"/>
</dbReference>
<evidence type="ECO:0000256" key="7">
    <source>
        <dbReference type="ARBA" id="ARBA00023136"/>
    </source>
</evidence>
<evidence type="ECO:0000313" key="10">
    <source>
        <dbReference type="EMBL" id="OGL43772.1"/>
    </source>
</evidence>
<dbReference type="GO" id="GO:0009103">
    <property type="term" value="P:lipopolysaccharide biosynthetic process"/>
    <property type="evidence" value="ECO:0007669"/>
    <property type="project" value="UniProtKB-ARBA"/>
</dbReference>
<proteinExistence type="predicted"/>
<evidence type="ECO:0000256" key="3">
    <source>
        <dbReference type="ARBA" id="ARBA00022676"/>
    </source>
</evidence>
<dbReference type="InterPro" id="IPR038731">
    <property type="entry name" value="RgtA/B/C-like"/>
</dbReference>
<dbReference type="PANTHER" id="PTHR33908">
    <property type="entry name" value="MANNOSYLTRANSFERASE YKCB-RELATED"/>
    <property type="match status" value="1"/>
</dbReference>
<dbReference type="GO" id="GO:0016763">
    <property type="term" value="F:pentosyltransferase activity"/>
    <property type="evidence" value="ECO:0007669"/>
    <property type="project" value="TreeGrafter"/>
</dbReference>
<gene>
    <name evidence="10" type="ORF">A2161_07110</name>
</gene>
<evidence type="ECO:0000313" key="11">
    <source>
        <dbReference type="Proteomes" id="UP000179266"/>
    </source>
</evidence>
<evidence type="ECO:0000256" key="8">
    <source>
        <dbReference type="SAM" id="Phobius"/>
    </source>
</evidence>
<feature type="domain" description="Glycosyltransferase RgtA/B/C/D-like" evidence="9">
    <location>
        <begin position="76"/>
        <end position="231"/>
    </location>
</feature>
<sequence>MNNKKLVYTFILILAAALIIRIFVAVHTRIPVADSGDYLEIAANLARGNGYQISTWWTYYGSYPSDLMHPDASRQPLFPCLLSIYFWIFKPSFRIVQAVNITFGLLNILLIFLIGNRFFGRPAGLTAAFITAFNAAQIWFSTQAYAESMFTFIFYLLIWYFLTHPENNRKTYFIIGVLTGLLILTRLNGFLIFIAAVISMILRQNKNRKNIFQLIIIIAFGVLIIVSPWLIRNISTFNNPLKTDGGYMNWVDSFQEMQGFHFNPPGLKTYIETHTIKQMLFRYLKGIARSIRGIEIGNQGYHDPYPQGSFALFFFFSIITILYQENKKPFLIVYISFIIHFIFISWTLLGIFRYFIYFYPLMILWGINGILITSKILYVHFANFKRQKTIVNGITVILLFLAVSTSIQPLITILKRDDLTDYSQLMECINWVQSNTSESDVIIDFPVFIEMNFIYNRGTIVVPSGPLDNLIKAINIFDARFMVISSELLEMRPEYTDFFSYDTDQKLFEVNKPIFMDKVFESTNRRFVIYRIDKTKMEI</sequence>
<evidence type="ECO:0000256" key="2">
    <source>
        <dbReference type="ARBA" id="ARBA00022475"/>
    </source>
</evidence>
<reference evidence="10 11" key="1">
    <citation type="journal article" date="2016" name="Nat. Commun.">
        <title>Thousands of microbial genomes shed light on interconnected biogeochemical processes in an aquifer system.</title>
        <authorList>
            <person name="Anantharaman K."/>
            <person name="Brown C.T."/>
            <person name="Hug L.A."/>
            <person name="Sharon I."/>
            <person name="Castelle C.J."/>
            <person name="Probst A.J."/>
            <person name="Thomas B.C."/>
            <person name="Singh A."/>
            <person name="Wilkins M.J."/>
            <person name="Karaoz U."/>
            <person name="Brodie E.L."/>
            <person name="Williams K.H."/>
            <person name="Hubbard S.S."/>
            <person name="Banfield J.F."/>
        </authorList>
    </citation>
    <scope>NUCLEOTIDE SEQUENCE [LARGE SCALE GENOMIC DNA]</scope>
</reference>
<feature type="transmembrane region" description="Helical" evidence="8">
    <location>
        <begin position="145"/>
        <end position="162"/>
    </location>
</feature>
<feature type="transmembrane region" description="Helical" evidence="8">
    <location>
        <begin position="330"/>
        <end position="351"/>
    </location>
</feature>
<dbReference type="GO" id="GO:0005886">
    <property type="term" value="C:plasma membrane"/>
    <property type="evidence" value="ECO:0007669"/>
    <property type="project" value="UniProtKB-SubCell"/>
</dbReference>
<protein>
    <recommendedName>
        <fullName evidence="9">Glycosyltransferase RgtA/B/C/D-like domain-containing protein</fullName>
    </recommendedName>
</protein>
<accession>A0A1F7RQE3</accession>
<evidence type="ECO:0000256" key="1">
    <source>
        <dbReference type="ARBA" id="ARBA00004651"/>
    </source>
</evidence>
<keyword evidence="7 8" id="KW-0472">Membrane</keyword>
<feature type="transmembrane region" description="Helical" evidence="8">
    <location>
        <begin position="390"/>
        <end position="411"/>
    </location>
</feature>
<dbReference type="InterPro" id="IPR050297">
    <property type="entry name" value="LipidA_mod_glycosyltrf_83"/>
</dbReference>
<keyword evidence="4" id="KW-0808">Transferase</keyword>
<feature type="transmembrane region" description="Helical" evidence="8">
    <location>
        <begin position="95"/>
        <end position="115"/>
    </location>
</feature>
<dbReference type="AlphaFoldDB" id="A0A1F7RQE3"/>
<keyword evidence="6 8" id="KW-1133">Transmembrane helix</keyword>
<comment type="subcellular location">
    <subcellularLocation>
        <location evidence="1">Cell membrane</location>
        <topology evidence="1">Multi-pass membrane protein</topology>
    </subcellularLocation>
</comment>